<dbReference type="InterPro" id="IPR032675">
    <property type="entry name" value="LRR_dom_sf"/>
</dbReference>
<evidence type="ECO:0000256" key="3">
    <source>
        <dbReference type="SAM" id="MobiDB-lite"/>
    </source>
</evidence>
<dbReference type="RefSeq" id="WP_252773951.1">
    <property type="nucleotide sequence ID" value="NZ_CP097122.1"/>
</dbReference>
<feature type="region of interest" description="Disordered" evidence="3">
    <location>
        <begin position="686"/>
        <end position="719"/>
    </location>
</feature>
<feature type="domain" description="Pesticidal crystal protein Cry22Aa Ig-like" evidence="4">
    <location>
        <begin position="610"/>
        <end position="682"/>
    </location>
</feature>
<protein>
    <submittedName>
        <fullName evidence="5">DUF5011 domain-containing protein</fullName>
    </submittedName>
</protein>
<dbReference type="EMBL" id="CP097122">
    <property type="protein sequence ID" value="USS92150.1"/>
    <property type="molecule type" value="Genomic_DNA"/>
</dbReference>
<gene>
    <name evidence="5" type="ORF">M3M36_00605</name>
</gene>
<dbReference type="InterPro" id="IPR013783">
    <property type="entry name" value="Ig-like_fold"/>
</dbReference>
<feature type="compositionally biased region" description="Low complexity" evidence="3">
    <location>
        <begin position="261"/>
        <end position="274"/>
    </location>
</feature>
<evidence type="ECO:0000256" key="1">
    <source>
        <dbReference type="ARBA" id="ARBA00022614"/>
    </source>
</evidence>
<keyword evidence="1" id="KW-0433">Leucine-rich repeat</keyword>
<proteinExistence type="predicted"/>
<feature type="region of interest" description="Disordered" evidence="3">
    <location>
        <begin position="255"/>
        <end position="277"/>
    </location>
</feature>
<keyword evidence="2" id="KW-0677">Repeat</keyword>
<dbReference type="Gene3D" id="3.80.10.10">
    <property type="entry name" value="Ribonuclease Inhibitor"/>
    <property type="match status" value="1"/>
</dbReference>
<dbReference type="Proteomes" id="UP001056093">
    <property type="component" value="Chromosome"/>
</dbReference>
<dbReference type="Gene3D" id="2.60.40.10">
    <property type="entry name" value="Immunoglobulins"/>
    <property type="match status" value="1"/>
</dbReference>
<feature type="compositionally biased region" description="Low complexity" evidence="3">
    <location>
        <begin position="694"/>
        <end position="719"/>
    </location>
</feature>
<dbReference type="Pfam" id="PF13855">
    <property type="entry name" value="LRR_8"/>
    <property type="match status" value="1"/>
</dbReference>
<dbReference type="InterPro" id="IPR001611">
    <property type="entry name" value="Leu-rich_rpt"/>
</dbReference>
<dbReference type="PANTHER" id="PTHR24366:SF96">
    <property type="entry name" value="LEUCINE RICH REPEAT CONTAINING 53"/>
    <property type="match status" value="1"/>
</dbReference>
<dbReference type="InterPro" id="IPR032179">
    <property type="entry name" value="Cry22Aa_Ig-like"/>
</dbReference>
<name>A0ABY5C083_9LACO</name>
<evidence type="ECO:0000313" key="6">
    <source>
        <dbReference type="Proteomes" id="UP001056093"/>
    </source>
</evidence>
<dbReference type="SUPFAM" id="SSF52058">
    <property type="entry name" value="L domain-like"/>
    <property type="match status" value="1"/>
</dbReference>
<keyword evidence="6" id="KW-1185">Reference proteome</keyword>
<sequence length="780" mass="84105">MKKIIPQEKPLLASKKLWLFVAFSTLTSAGFLTQTEGHAVGLNNDLTASADETANTLQTANTVTLASKQQDTSNSTSATATSTENNNETVASQATSQTNSGNESSSISASQTNTDSGAGSATTSQTSTSTDSNSSTSQSENSSSQSTNDSTGLTSRIADDSSTSQSTGTGNSANVGTTNDNSTLIGQALVPDNTLRAAFATALNKSADQLTVSDLEQVKAIKITSGKVESLQGLHYAKNLESITVIGNYKQNSDDDDNTISSYYPQSDSPYQYDNESGSADISDVLSDDKITEFNELTQLKFIQLTGLGLRDANFLRKQAEHNQNLVTLYINRNSISNLTPFTGITMSHLQTLNIANNNFSDVSVIQNVDLPAITTIDASYNQISDITPITKAQITNIQYLFANNNQLSNIDVFKDSPLTKLKWLAVNNNNISNITIMTGLYNRYPDLHVFQIDNNQLSDISFMNGFQLLFQTTAQDQHHQETVTAVRSNQPTIDIALPIKTSSYDDQIQVGNQSYYNGQSDPQGNTLTISQLSNTIQSVNLYNGQTISGKQLTDQSFTGVKSLTIAVPTDNTTNTVLFYQWSGARGRFNGTGTITVNWVDPVQPEIVANNQTITQGNQFDALTQVSAFDQQNDGGGRVDLTKQITVIQNQVNPQVVGTYTVVYQVTNSYGLTTSKSIQVTVQAPASIPNNDGQSSTQQNQQSNQSQVQQSAQEAQHAATSVVPLAAKNNTVAVNQQEAEHALPDTADTAPQSRVEKFAPVSLFASLTLLFLAKNKKKKR</sequence>
<organism evidence="5 6">
    <name type="scientific">Fructobacillus americanaquae</name>
    <dbReference type="NCBI Taxonomy" id="2940302"/>
    <lineage>
        <taxon>Bacteria</taxon>
        <taxon>Bacillati</taxon>
        <taxon>Bacillota</taxon>
        <taxon>Bacilli</taxon>
        <taxon>Lactobacillales</taxon>
        <taxon>Lactobacillaceae</taxon>
        <taxon>Fructobacillus</taxon>
    </lineage>
</organism>
<evidence type="ECO:0000259" key="4">
    <source>
        <dbReference type="Pfam" id="PF16403"/>
    </source>
</evidence>
<evidence type="ECO:0000256" key="2">
    <source>
        <dbReference type="ARBA" id="ARBA00022737"/>
    </source>
</evidence>
<feature type="compositionally biased region" description="Low complexity" evidence="3">
    <location>
        <begin position="160"/>
        <end position="174"/>
    </location>
</feature>
<accession>A0ABY5C083</accession>
<feature type="region of interest" description="Disordered" evidence="3">
    <location>
        <begin position="65"/>
        <end position="181"/>
    </location>
</feature>
<reference evidence="5" key="1">
    <citation type="submission" date="2022-05" db="EMBL/GenBank/DDBJ databases">
        <authorList>
            <person name="Oliphant S.A."/>
            <person name="Watson-Haigh N.S."/>
            <person name="Sumby K.M."/>
            <person name="Gardner J.M."/>
            <person name="Jiranek V."/>
        </authorList>
    </citation>
    <scope>NUCLEOTIDE SEQUENCE</scope>
    <source>
        <strain evidence="5">KI3_B9</strain>
    </source>
</reference>
<evidence type="ECO:0000313" key="5">
    <source>
        <dbReference type="EMBL" id="USS92150.1"/>
    </source>
</evidence>
<dbReference type="PANTHER" id="PTHR24366">
    <property type="entry name" value="IG(IMMUNOGLOBULIN) AND LRR(LEUCINE RICH REPEAT) DOMAINS"/>
    <property type="match status" value="1"/>
</dbReference>
<feature type="compositionally biased region" description="Low complexity" evidence="3">
    <location>
        <begin position="72"/>
        <end position="152"/>
    </location>
</feature>
<dbReference type="Pfam" id="PF16403">
    <property type="entry name" value="Bact_surface_Ig-like"/>
    <property type="match status" value="1"/>
</dbReference>